<feature type="compositionally biased region" description="Low complexity" evidence="7">
    <location>
        <begin position="139"/>
        <end position="152"/>
    </location>
</feature>
<feature type="transmembrane region" description="Helical" evidence="8">
    <location>
        <begin position="232"/>
        <end position="257"/>
    </location>
</feature>
<protein>
    <submittedName>
        <fullName evidence="9">Zinc/iron permease</fullName>
    </submittedName>
</protein>
<evidence type="ECO:0000256" key="2">
    <source>
        <dbReference type="ARBA" id="ARBA00004394"/>
    </source>
</evidence>
<keyword evidence="5" id="KW-0333">Golgi apparatus</keyword>
<dbReference type="Proteomes" id="UP000267821">
    <property type="component" value="Unassembled WGS sequence"/>
</dbReference>
<dbReference type="EMBL" id="ML121553">
    <property type="protein sequence ID" value="RPB22293.1"/>
    <property type="molecule type" value="Genomic_DNA"/>
</dbReference>
<feature type="region of interest" description="Disordered" evidence="7">
    <location>
        <begin position="69"/>
        <end position="89"/>
    </location>
</feature>
<evidence type="ECO:0000256" key="8">
    <source>
        <dbReference type="SAM" id="Phobius"/>
    </source>
</evidence>
<evidence type="ECO:0000256" key="3">
    <source>
        <dbReference type="ARBA" id="ARBA00022692"/>
    </source>
</evidence>
<keyword evidence="4 8" id="KW-1133">Transmembrane helix</keyword>
<keyword evidence="3 8" id="KW-0812">Transmembrane</keyword>
<dbReference type="OrthoDB" id="19859at2759"/>
<keyword evidence="10" id="KW-1185">Reference proteome</keyword>
<feature type="transmembrane region" description="Helical" evidence="8">
    <location>
        <begin position="194"/>
        <end position="220"/>
    </location>
</feature>
<evidence type="ECO:0000313" key="10">
    <source>
        <dbReference type="Proteomes" id="UP000267821"/>
    </source>
</evidence>
<dbReference type="PANTHER" id="PTHR16133:SF0">
    <property type="entry name" value="ZINC_IRON REGULATED TRANSPORTER-RELATED PROTEIN 102B, ISOFORM E"/>
    <property type="match status" value="1"/>
</dbReference>
<dbReference type="InterPro" id="IPR003689">
    <property type="entry name" value="ZIP"/>
</dbReference>
<dbReference type="InterPro" id="IPR045891">
    <property type="entry name" value="ZIP9"/>
</dbReference>
<feature type="region of interest" description="Disordered" evidence="7">
    <location>
        <begin position="131"/>
        <end position="164"/>
    </location>
</feature>
<dbReference type="AlphaFoldDB" id="A0A3N4LHE9"/>
<accession>A0A3N4LHE9</accession>
<evidence type="ECO:0000256" key="7">
    <source>
        <dbReference type="SAM" id="MobiDB-lite"/>
    </source>
</evidence>
<comment type="subcellular location">
    <subcellularLocation>
        <location evidence="1">Endomembrane system</location>
        <topology evidence="1">Multi-pass membrane protein</topology>
    </subcellularLocation>
    <subcellularLocation>
        <location evidence="2">Golgi apparatus membrane</location>
    </subcellularLocation>
</comment>
<feature type="compositionally biased region" description="Acidic residues" evidence="7">
    <location>
        <begin position="77"/>
        <end position="87"/>
    </location>
</feature>
<gene>
    <name evidence="9" type="ORF">L211DRAFT_839952</name>
</gene>
<name>A0A3N4LHE9_9PEZI</name>
<dbReference type="Pfam" id="PF02535">
    <property type="entry name" value="Zip"/>
    <property type="match status" value="1"/>
</dbReference>
<keyword evidence="6 8" id="KW-0472">Membrane</keyword>
<evidence type="ECO:0000256" key="6">
    <source>
        <dbReference type="ARBA" id="ARBA00023136"/>
    </source>
</evidence>
<proteinExistence type="predicted"/>
<evidence type="ECO:0000256" key="5">
    <source>
        <dbReference type="ARBA" id="ARBA00023034"/>
    </source>
</evidence>
<sequence length="279" mass="29266">MAEGLPTLILFGIAMAAASFSSGMLPLTLTLTKSHLRLISTLGMGVLVGTSLIVIIPEGIETLYSITSRHKRSDHDQDSDDSDDEDDHSSYNPHAYVGLALIAGFILMYLIDTLPPIIAARTNPSKPSYITLSSLGNNTTTPDPDAPSSPTSHPLQPYTNSSPSSSSFSTTLGLVIHSLADGIALGASSTSSNLSLSFIIFLAILLHKAPASFALSSVLLKSGLSKRAARIHLLIFSLAAPAGALATWVVVSILGGVDDKAKMAWWTGMLLLFSGGTFL</sequence>
<evidence type="ECO:0000256" key="4">
    <source>
        <dbReference type="ARBA" id="ARBA00022989"/>
    </source>
</evidence>
<dbReference type="PANTHER" id="PTHR16133">
    <property type="entry name" value="SOLUTE CARRIER FAMILY 39 ZINC TRANSPORTER , MEMBER 9-RELATED"/>
    <property type="match status" value="1"/>
</dbReference>
<evidence type="ECO:0000313" key="9">
    <source>
        <dbReference type="EMBL" id="RPB22293.1"/>
    </source>
</evidence>
<evidence type="ECO:0000256" key="1">
    <source>
        <dbReference type="ARBA" id="ARBA00004127"/>
    </source>
</evidence>
<dbReference type="GO" id="GO:0046873">
    <property type="term" value="F:metal ion transmembrane transporter activity"/>
    <property type="evidence" value="ECO:0007669"/>
    <property type="project" value="InterPro"/>
</dbReference>
<feature type="transmembrane region" description="Helical" evidence="8">
    <location>
        <begin position="94"/>
        <end position="111"/>
    </location>
</feature>
<dbReference type="GO" id="GO:0006829">
    <property type="term" value="P:zinc ion transport"/>
    <property type="evidence" value="ECO:0007669"/>
    <property type="project" value="InterPro"/>
</dbReference>
<organism evidence="9 10">
    <name type="scientific">Terfezia boudieri ATCC MYA-4762</name>
    <dbReference type="NCBI Taxonomy" id="1051890"/>
    <lineage>
        <taxon>Eukaryota</taxon>
        <taxon>Fungi</taxon>
        <taxon>Dikarya</taxon>
        <taxon>Ascomycota</taxon>
        <taxon>Pezizomycotina</taxon>
        <taxon>Pezizomycetes</taxon>
        <taxon>Pezizales</taxon>
        <taxon>Pezizaceae</taxon>
        <taxon>Terfezia</taxon>
    </lineage>
</organism>
<dbReference type="FunCoup" id="A0A3N4LHE9">
    <property type="interactions" value="291"/>
</dbReference>
<feature type="transmembrane region" description="Helical" evidence="8">
    <location>
        <begin position="6"/>
        <end position="29"/>
    </location>
</feature>
<dbReference type="GO" id="GO:0000139">
    <property type="term" value="C:Golgi membrane"/>
    <property type="evidence" value="ECO:0007669"/>
    <property type="project" value="UniProtKB-SubCell"/>
</dbReference>
<dbReference type="STRING" id="1051890.A0A3N4LHE9"/>
<dbReference type="InParanoid" id="A0A3N4LHE9"/>
<reference evidence="9 10" key="1">
    <citation type="journal article" date="2018" name="Nat. Ecol. Evol.">
        <title>Pezizomycetes genomes reveal the molecular basis of ectomycorrhizal truffle lifestyle.</title>
        <authorList>
            <person name="Murat C."/>
            <person name="Payen T."/>
            <person name="Noel B."/>
            <person name="Kuo A."/>
            <person name="Morin E."/>
            <person name="Chen J."/>
            <person name="Kohler A."/>
            <person name="Krizsan K."/>
            <person name="Balestrini R."/>
            <person name="Da Silva C."/>
            <person name="Montanini B."/>
            <person name="Hainaut M."/>
            <person name="Levati E."/>
            <person name="Barry K.W."/>
            <person name="Belfiori B."/>
            <person name="Cichocki N."/>
            <person name="Clum A."/>
            <person name="Dockter R.B."/>
            <person name="Fauchery L."/>
            <person name="Guy J."/>
            <person name="Iotti M."/>
            <person name="Le Tacon F."/>
            <person name="Lindquist E.A."/>
            <person name="Lipzen A."/>
            <person name="Malagnac F."/>
            <person name="Mello A."/>
            <person name="Molinier V."/>
            <person name="Miyauchi S."/>
            <person name="Poulain J."/>
            <person name="Riccioni C."/>
            <person name="Rubini A."/>
            <person name="Sitrit Y."/>
            <person name="Splivallo R."/>
            <person name="Traeger S."/>
            <person name="Wang M."/>
            <person name="Zifcakova L."/>
            <person name="Wipf D."/>
            <person name="Zambonelli A."/>
            <person name="Paolocci F."/>
            <person name="Nowrousian M."/>
            <person name="Ottonello S."/>
            <person name="Baldrian P."/>
            <person name="Spatafora J.W."/>
            <person name="Henrissat B."/>
            <person name="Nagy L.G."/>
            <person name="Aury J.M."/>
            <person name="Wincker P."/>
            <person name="Grigoriev I.V."/>
            <person name="Bonfante P."/>
            <person name="Martin F.M."/>
        </authorList>
    </citation>
    <scope>NUCLEOTIDE SEQUENCE [LARGE SCALE GENOMIC DNA]</scope>
    <source>
        <strain evidence="9 10">ATCC MYA-4762</strain>
    </source>
</reference>
<feature type="transmembrane region" description="Helical" evidence="8">
    <location>
        <begin position="36"/>
        <end position="56"/>
    </location>
</feature>